<feature type="domain" description="Serine hydroxymethyltransferase-like" evidence="8">
    <location>
        <begin position="17"/>
        <end position="415"/>
    </location>
</feature>
<evidence type="ECO:0000256" key="4">
    <source>
        <dbReference type="ARBA" id="ARBA00022563"/>
    </source>
</evidence>
<comment type="catalytic activity">
    <reaction evidence="7">
        <text>(6R)-5,10-methylene-5,6,7,8-tetrahydrofolate + glycine + H2O = (6S)-5,6,7,8-tetrahydrofolate + L-serine</text>
        <dbReference type="Rhea" id="RHEA:15481"/>
        <dbReference type="ChEBI" id="CHEBI:15377"/>
        <dbReference type="ChEBI" id="CHEBI:15636"/>
        <dbReference type="ChEBI" id="CHEBI:33384"/>
        <dbReference type="ChEBI" id="CHEBI:57305"/>
        <dbReference type="ChEBI" id="CHEBI:57453"/>
        <dbReference type="EC" id="2.1.2.1"/>
    </reaction>
</comment>
<dbReference type="PIRSF" id="PIRSF000412">
    <property type="entry name" value="SHMT"/>
    <property type="match status" value="1"/>
</dbReference>
<sequence>MAVNGIGHDFAALHESLEESDPDLYEILKKEKKRQVCGLELIASENFTSRAVMEALGSSMTNKYSEGQVGQRYYGGNQFVDEMESLCKRRALEAFRLDPEKWGVNVQPYSGSPANFAVYTGLLSPHDRIMGLDLPDGGHLTHGFMTEKKRISATSIFFESMPYKTNPETGLIDYDKLAETARLFRPKLIIAGISAYPRHLDYAKFRAISDEVGAILMADMAHISGLVAGNVVPTPFEHCDIVTTTTHKSLRGPRSGVIFYRKGIKGYKKNGDPIKYDYGNKIDFALFPGLQGGPHNNTIAALCTALKQANTPEFKAYAQQILDNCKAMAKVFLERGYKLVSEGSDNHLVLMDLRPLGFGGALGEKVLEEVSITVNKNTCPGDKSALRPGGLRIGAPALTTRMLKEKDFEQVADFIDRGIKLGLEVQKISGSDQKKFEEVLLGDQFKGKVEELKKEVEEFSVKFPMPGCGLI</sequence>
<keyword evidence="5 7" id="KW-0808">Transferase</keyword>
<dbReference type="Gene3D" id="3.90.1150.10">
    <property type="entry name" value="Aspartate Aminotransferase, domain 1"/>
    <property type="match status" value="1"/>
</dbReference>
<evidence type="ECO:0000313" key="10">
    <source>
        <dbReference type="Proteomes" id="UP001159427"/>
    </source>
</evidence>
<organism evidence="9 10">
    <name type="scientific">Porites evermanni</name>
    <dbReference type="NCBI Taxonomy" id="104178"/>
    <lineage>
        <taxon>Eukaryota</taxon>
        <taxon>Metazoa</taxon>
        <taxon>Cnidaria</taxon>
        <taxon>Anthozoa</taxon>
        <taxon>Hexacorallia</taxon>
        <taxon>Scleractinia</taxon>
        <taxon>Fungiina</taxon>
        <taxon>Poritidae</taxon>
        <taxon>Porites</taxon>
    </lineage>
</organism>
<dbReference type="NCBIfam" id="NF000586">
    <property type="entry name" value="PRK00011.1"/>
    <property type="match status" value="1"/>
</dbReference>
<gene>
    <name evidence="9" type="ORF">PEVE_00041675</name>
</gene>
<proteinExistence type="inferred from homology"/>
<dbReference type="InterPro" id="IPR039429">
    <property type="entry name" value="SHMT-like_dom"/>
</dbReference>
<accession>A0ABN8LB16</accession>
<dbReference type="PANTHER" id="PTHR11680">
    <property type="entry name" value="SERINE HYDROXYMETHYLTRANSFERASE"/>
    <property type="match status" value="1"/>
</dbReference>
<dbReference type="PANTHER" id="PTHR11680:SF35">
    <property type="entry name" value="SERINE HYDROXYMETHYLTRANSFERASE 1"/>
    <property type="match status" value="1"/>
</dbReference>
<comment type="pathway">
    <text evidence="2 7">One-carbon metabolism; tetrahydrofolate interconversion.</text>
</comment>
<dbReference type="InterPro" id="IPR019798">
    <property type="entry name" value="Ser_HO-MeTrfase_PLP_BS"/>
</dbReference>
<dbReference type="PROSITE" id="PS00096">
    <property type="entry name" value="SHMT"/>
    <property type="match status" value="1"/>
</dbReference>
<dbReference type="CDD" id="cd00378">
    <property type="entry name" value="SHMT"/>
    <property type="match status" value="1"/>
</dbReference>
<reference evidence="9 10" key="1">
    <citation type="submission" date="2022-05" db="EMBL/GenBank/DDBJ databases">
        <authorList>
            <consortium name="Genoscope - CEA"/>
            <person name="William W."/>
        </authorList>
    </citation>
    <scope>NUCLEOTIDE SEQUENCE [LARGE SCALE GENOMIC DNA]</scope>
</reference>
<comment type="similarity">
    <text evidence="3 7">Belongs to the SHMT family.</text>
</comment>
<dbReference type="InterPro" id="IPR001085">
    <property type="entry name" value="Ser_HO-MeTrfase"/>
</dbReference>
<dbReference type="InterPro" id="IPR015422">
    <property type="entry name" value="PyrdxlP-dep_Trfase_small"/>
</dbReference>
<evidence type="ECO:0000256" key="7">
    <source>
        <dbReference type="RuleBase" id="RU000585"/>
    </source>
</evidence>
<evidence type="ECO:0000256" key="6">
    <source>
        <dbReference type="ARBA" id="ARBA00022898"/>
    </source>
</evidence>
<evidence type="ECO:0000256" key="2">
    <source>
        <dbReference type="ARBA" id="ARBA00004777"/>
    </source>
</evidence>
<keyword evidence="4 7" id="KW-0554">One-carbon metabolism</keyword>
<dbReference type="HAMAP" id="MF_00051">
    <property type="entry name" value="SHMT"/>
    <property type="match status" value="1"/>
</dbReference>
<dbReference type="EC" id="2.1.2.1" evidence="7"/>
<dbReference type="InterPro" id="IPR015421">
    <property type="entry name" value="PyrdxlP-dep_Trfase_major"/>
</dbReference>
<evidence type="ECO:0000313" key="9">
    <source>
        <dbReference type="EMBL" id="CAH3014263.1"/>
    </source>
</evidence>
<comment type="caution">
    <text evidence="9">The sequence shown here is derived from an EMBL/GenBank/DDBJ whole genome shotgun (WGS) entry which is preliminary data.</text>
</comment>
<comment type="function">
    <text evidence="7">Interconversion of serine and glycine.</text>
</comment>
<dbReference type="SUPFAM" id="SSF53383">
    <property type="entry name" value="PLP-dependent transferases"/>
    <property type="match status" value="1"/>
</dbReference>
<dbReference type="InterPro" id="IPR049943">
    <property type="entry name" value="Ser_HO-MeTrfase-like"/>
</dbReference>
<comment type="cofactor">
    <cofactor evidence="1 7">
        <name>pyridoxal 5'-phosphate</name>
        <dbReference type="ChEBI" id="CHEBI:597326"/>
    </cofactor>
</comment>
<dbReference type="InterPro" id="IPR015424">
    <property type="entry name" value="PyrdxlP-dep_Trfase"/>
</dbReference>
<protein>
    <recommendedName>
        <fullName evidence="7">Serine hydroxymethyltransferase</fullName>
        <ecNumber evidence="7">2.1.2.1</ecNumber>
    </recommendedName>
</protein>
<keyword evidence="10" id="KW-1185">Reference proteome</keyword>
<dbReference type="Pfam" id="PF00464">
    <property type="entry name" value="SHMT"/>
    <property type="match status" value="1"/>
</dbReference>
<evidence type="ECO:0000256" key="5">
    <source>
        <dbReference type="ARBA" id="ARBA00022679"/>
    </source>
</evidence>
<dbReference type="Gene3D" id="3.40.640.10">
    <property type="entry name" value="Type I PLP-dependent aspartate aminotransferase-like (Major domain)"/>
    <property type="match status" value="1"/>
</dbReference>
<name>A0ABN8LB16_9CNID</name>
<evidence type="ECO:0000256" key="3">
    <source>
        <dbReference type="ARBA" id="ARBA00006376"/>
    </source>
</evidence>
<evidence type="ECO:0000256" key="1">
    <source>
        <dbReference type="ARBA" id="ARBA00001933"/>
    </source>
</evidence>
<evidence type="ECO:0000259" key="8">
    <source>
        <dbReference type="Pfam" id="PF00464"/>
    </source>
</evidence>
<dbReference type="Proteomes" id="UP001159427">
    <property type="component" value="Unassembled WGS sequence"/>
</dbReference>
<dbReference type="EMBL" id="CALNXI010000008">
    <property type="protein sequence ID" value="CAH3014263.1"/>
    <property type="molecule type" value="Genomic_DNA"/>
</dbReference>
<keyword evidence="6 7" id="KW-0663">Pyridoxal phosphate</keyword>